<accession>A0A176Z3U9</accession>
<evidence type="ECO:0000256" key="13">
    <source>
        <dbReference type="ARBA" id="ARBA00042775"/>
    </source>
</evidence>
<gene>
    <name evidence="17" type="ORF">AXW67_17055</name>
</gene>
<dbReference type="PROSITE" id="PS50198">
    <property type="entry name" value="PPIC_PPIASE_2"/>
    <property type="match status" value="1"/>
</dbReference>
<dbReference type="SUPFAM" id="SSF54534">
    <property type="entry name" value="FKBP-like"/>
    <property type="match status" value="1"/>
</dbReference>
<evidence type="ECO:0000256" key="11">
    <source>
        <dbReference type="ARBA" id="ARBA00038408"/>
    </source>
</evidence>
<protein>
    <recommendedName>
        <fullName evidence="2">Parvulin-like PPIase</fullName>
    </recommendedName>
    <alternativeName>
        <fullName evidence="9">Peptidyl-prolyl cis-trans isomerase plp</fullName>
    </alternativeName>
    <alternativeName>
        <fullName evidence="12">Periplasmic chaperone PpiD</fullName>
    </alternativeName>
    <alternativeName>
        <fullName evidence="13">Periplasmic folding chaperone</fullName>
    </alternativeName>
    <alternativeName>
        <fullName evidence="10">Rotamase plp</fullName>
    </alternativeName>
</protein>
<comment type="similarity">
    <text evidence="11">Belongs to the PpiD chaperone family.</text>
</comment>
<evidence type="ECO:0000256" key="8">
    <source>
        <dbReference type="ARBA" id="ARBA00023186"/>
    </source>
</evidence>
<dbReference type="InterPro" id="IPR027304">
    <property type="entry name" value="Trigger_fact/SurA_dom_sf"/>
</dbReference>
<dbReference type="PANTHER" id="PTHR47529:SF1">
    <property type="entry name" value="PERIPLASMIC CHAPERONE PPID"/>
    <property type="match status" value="1"/>
</dbReference>
<evidence type="ECO:0000256" key="6">
    <source>
        <dbReference type="ARBA" id="ARBA00022989"/>
    </source>
</evidence>
<evidence type="ECO:0000256" key="5">
    <source>
        <dbReference type="ARBA" id="ARBA00022692"/>
    </source>
</evidence>
<dbReference type="Gene3D" id="1.10.4030.10">
    <property type="entry name" value="Porin chaperone SurA, peptide-binding domain"/>
    <property type="match status" value="1"/>
</dbReference>
<dbReference type="GO" id="GO:0005886">
    <property type="term" value="C:plasma membrane"/>
    <property type="evidence" value="ECO:0007669"/>
    <property type="project" value="UniProtKB-SubCell"/>
</dbReference>
<feature type="domain" description="PpiC" evidence="16">
    <location>
        <begin position="270"/>
        <end position="356"/>
    </location>
</feature>
<evidence type="ECO:0000256" key="1">
    <source>
        <dbReference type="ARBA" id="ARBA00004382"/>
    </source>
</evidence>
<evidence type="ECO:0000256" key="14">
    <source>
        <dbReference type="PROSITE-ProRule" id="PRU00278"/>
    </source>
</evidence>
<comment type="caution">
    <text evidence="17">The sequence shown here is derived from an EMBL/GenBank/DDBJ whole genome shotgun (WGS) entry which is preliminary data.</text>
</comment>
<sequence>MLRGMRKASSNWLGKTIMAVVMGVLIISFGIWGIADIFRGFGQSTVAKVGSTEISLNEFRQTYTDRLQQIGRQIGRPLTPDQARAFGLDRQVLQQTIAEAALDEEARRLGLGQSDDQIRQFIMNDPNFKGVDGKFDPQRFQAVIRNFGYTEQRYVAEQRRVSLRRQITGTIGAGLEPSKALIDALTRFQNEQRAIEFVRLDAAQAGTIDPPSPEALAAYFEDHKVQFRAPEYRKIAFVVISPEEIGKWSEVSDEDAKKLFDQRKDRLGTPEKRQIHQIVFPNATEAQAARERLTGGMSFEDLAKERGLSASDVDLGLVTKSALNPAVADAAFTLPVGEISQPIQGPLGTAIVKVDKIEPGVEANYASVAADLKREIASERARAKVADLRDKMEDERGGGASVIDAAQKLGLTAVTIDAVDRSGRAPNGQAVANIPQGLDVVSQAFNSDVGVDNDPIAFQGGYVWYDVLAVTPSRDRNLDEVRDQVEARWRQDQIATKLKAKATEMVKKIEQGSKLADEAAAIGAKVETATGFKRDDSPAGVPSAVVAAAFRTAKDGVAQTPVSGGSDVIVFRVTEIVDPAIDFASDAVKKLKDSLDRAVTEEQVAAYVNKLETNIGTSINQAAFAQVTGANQ</sequence>
<dbReference type="SUPFAM" id="SSF109998">
    <property type="entry name" value="Triger factor/SurA peptide-binding domain-like"/>
    <property type="match status" value="1"/>
</dbReference>
<evidence type="ECO:0000256" key="15">
    <source>
        <dbReference type="SAM" id="Phobius"/>
    </source>
</evidence>
<dbReference type="InterPro" id="IPR052029">
    <property type="entry name" value="PpiD_chaperone"/>
</dbReference>
<evidence type="ECO:0000256" key="2">
    <source>
        <dbReference type="ARBA" id="ARBA00018370"/>
    </source>
</evidence>
<keyword evidence="7 15" id="KW-0472">Membrane</keyword>
<feature type="transmembrane region" description="Helical" evidence="15">
    <location>
        <begin position="12"/>
        <end position="35"/>
    </location>
</feature>
<dbReference type="InterPro" id="IPR000297">
    <property type="entry name" value="PPIase_PpiC"/>
</dbReference>
<keyword evidence="14 17" id="KW-0413">Isomerase</keyword>
<evidence type="ECO:0000259" key="16">
    <source>
        <dbReference type="PROSITE" id="PS50198"/>
    </source>
</evidence>
<keyword evidence="3" id="KW-1003">Cell membrane</keyword>
<dbReference type="PANTHER" id="PTHR47529">
    <property type="entry name" value="PEPTIDYL-PROLYL CIS-TRANS ISOMERASE D"/>
    <property type="match status" value="1"/>
</dbReference>
<keyword evidence="14" id="KW-0697">Rotamase</keyword>
<proteinExistence type="inferred from homology"/>
<keyword evidence="18" id="KW-1185">Reference proteome</keyword>
<dbReference type="Proteomes" id="UP000077173">
    <property type="component" value="Unassembled WGS sequence"/>
</dbReference>
<evidence type="ECO:0000313" key="17">
    <source>
        <dbReference type="EMBL" id="OAF15067.1"/>
    </source>
</evidence>
<dbReference type="InterPro" id="IPR046357">
    <property type="entry name" value="PPIase_dom_sf"/>
</dbReference>
<evidence type="ECO:0000256" key="9">
    <source>
        <dbReference type="ARBA" id="ARBA00030642"/>
    </source>
</evidence>
<dbReference type="AlphaFoldDB" id="A0A176Z3U9"/>
<dbReference type="GO" id="GO:0003755">
    <property type="term" value="F:peptidyl-prolyl cis-trans isomerase activity"/>
    <property type="evidence" value="ECO:0007669"/>
    <property type="project" value="UniProtKB-KW"/>
</dbReference>
<keyword evidence="8" id="KW-0143">Chaperone</keyword>
<comment type="subcellular location">
    <subcellularLocation>
        <location evidence="1">Cell inner membrane</location>
        <topology evidence="1">Single-pass type II membrane protein</topology>
        <orientation evidence="1">Periplasmic side</orientation>
    </subcellularLocation>
</comment>
<reference evidence="17 18" key="1">
    <citation type="submission" date="2016-02" db="EMBL/GenBank/DDBJ databases">
        <title>Draft genome sequence of the strain BR 10247T Bradyrhizobium neotropicale isolated from nodules of Centrolobium paraense.</title>
        <authorList>
            <person name="Simoes-Araujo J.L."/>
            <person name="Barauna A.C."/>
            <person name="Silva K."/>
            <person name="Zilli J.E."/>
        </authorList>
    </citation>
    <scope>NUCLEOTIDE SEQUENCE [LARGE SCALE GENOMIC DNA]</scope>
    <source>
        <strain evidence="17 18">BR 10247</strain>
    </source>
</reference>
<dbReference type="Gene3D" id="3.10.50.40">
    <property type="match status" value="1"/>
</dbReference>
<keyword evidence="4" id="KW-0997">Cell inner membrane</keyword>
<evidence type="ECO:0000256" key="4">
    <source>
        <dbReference type="ARBA" id="ARBA00022519"/>
    </source>
</evidence>
<dbReference type="Pfam" id="PF13624">
    <property type="entry name" value="SurA_N_3"/>
    <property type="match status" value="1"/>
</dbReference>
<dbReference type="RefSeq" id="WP_063679640.1">
    <property type="nucleotide sequence ID" value="NZ_LSEF01000064.1"/>
</dbReference>
<evidence type="ECO:0000256" key="10">
    <source>
        <dbReference type="ARBA" id="ARBA00031484"/>
    </source>
</evidence>
<evidence type="ECO:0000256" key="12">
    <source>
        <dbReference type="ARBA" id="ARBA00040743"/>
    </source>
</evidence>
<dbReference type="EMBL" id="LSEF01000064">
    <property type="protein sequence ID" value="OAF15067.1"/>
    <property type="molecule type" value="Genomic_DNA"/>
</dbReference>
<name>A0A176Z3U9_9BRAD</name>
<keyword evidence="6 15" id="KW-1133">Transmembrane helix</keyword>
<evidence type="ECO:0000256" key="7">
    <source>
        <dbReference type="ARBA" id="ARBA00023136"/>
    </source>
</evidence>
<keyword evidence="5 15" id="KW-0812">Transmembrane</keyword>
<organism evidence="17 18">
    <name type="scientific">Bradyrhizobium neotropicale</name>
    <dbReference type="NCBI Taxonomy" id="1497615"/>
    <lineage>
        <taxon>Bacteria</taxon>
        <taxon>Pseudomonadati</taxon>
        <taxon>Pseudomonadota</taxon>
        <taxon>Alphaproteobacteria</taxon>
        <taxon>Hyphomicrobiales</taxon>
        <taxon>Nitrobacteraceae</taxon>
        <taxon>Bradyrhizobium</taxon>
    </lineage>
</organism>
<dbReference type="Pfam" id="PF13145">
    <property type="entry name" value="Rotamase_2"/>
    <property type="match status" value="1"/>
</dbReference>
<evidence type="ECO:0000256" key="3">
    <source>
        <dbReference type="ARBA" id="ARBA00022475"/>
    </source>
</evidence>
<evidence type="ECO:0000313" key="18">
    <source>
        <dbReference type="Proteomes" id="UP000077173"/>
    </source>
</evidence>